<dbReference type="HOGENOM" id="CLU_1572399_0_0_1"/>
<evidence type="ECO:0000313" key="3">
    <source>
        <dbReference type="Proteomes" id="UP000030746"/>
    </source>
</evidence>
<gene>
    <name evidence="2" type="ORF">LOTGIDRAFT_238094</name>
</gene>
<feature type="signal peptide" evidence="1">
    <location>
        <begin position="1"/>
        <end position="18"/>
    </location>
</feature>
<evidence type="ECO:0000313" key="2">
    <source>
        <dbReference type="EMBL" id="ESP01911.1"/>
    </source>
</evidence>
<proteinExistence type="predicted"/>
<dbReference type="KEGG" id="lgi:LOTGIDRAFT_238094"/>
<keyword evidence="3" id="KW-1185">Reference proteome</keyword>
<sequence length="170" mass="19247">MFFPQFILQMLQLANLQSYPVSKAQWTEVNNQVIPDNTLIVNVRNREAVFCEVFNAAKDSYITGTMEKSAKTCEYELDGKYKSSSTYNVLTTQPGFQSSWKYSDKFVPSGAIKCNQGVNCYIGQSVYGDGICSELPGKIFYNPVLKRSQMIMVKDGKVYKCPFTTYLVEV</sequence>
<feature type="chain" id="PRO_5004717191" evidence="1">
    <location>
        <begin position="19"/>
        <end position="170"/>
    </location>
</feature>
<organism evidence="2 3">
    <name type="scientific">Lottia gigantea</name>
    <name type="common">Giant owl limpet</name>
    <dbReference type="NCBI Taxonomy" id="225164"/>
    <lineage>
        <taxon>Eukaryota</taxon>
        <taxon>Metazoa</taxon>
        <taxon>Spiralia</taxon>
        <taxon>Lophotrochozoa</taxon>
        <taxon>Mollusca</taxon>
        <taxon>Gastropoda</taxon>
        <taxon>Patellogastropoda</taxon>
        <taxon>Lottioidea</taxon>
        <taxon>Lottiidae</taxon>
        <taxon>Lottia</taxon>
    </lineage>
</organism>
<dbReference type="RefSeq" id="XP_009047401.1">
    <property type="nucleotide sequence ID" value="XM_009049153.1"/>
</dbReference>
<name>V4B3H8_LOTGI</name>
<dbReference type="AlphaFoldDB" id="V4B3H8"/>
<dbReference type="OrthoDB" id="6042501at2759"/>
<evidence type="ECO:0000256" key="1">
    <source>
        <dbReference type="SAM" id="SignalP"/>
    </source>
</evidence>
<dbReference type="CTD" id="20250657"/>
<reference evidence="2 3" key="1">
    <citation type="journal article" date="2013" name="Nature">
        <title>Insights into bilaterian evolution from three spiralian genomes.</title>
        <authorList>
            <person name="Simakov O."/>
            <person name="Marletaz F."/>
            <person name="Cho S.J."/>
            <person name="Edsinger-Gonzales E."/>
            <person name="Havlak P."/>
            <person name="Hellsten U."/>
            <person name="Kuo D.H."/>
            <person name="Larsson T."/>
            <person name="Lv J."/>
            <person name="Arendt D."/>
            <person name="Savage R."/>
            <person name="Osoegawa K."/>
            <person name="de Jong P."/>
            <person name="Grimwood J."/>
            <person name="Chapman J.A."/>
            <person name="Shapiro H."/>
            <person name="Aerts A."/>
            <person name="Otillar R.P."/>
            <person name="Terry A.Y."/>
            <person name="Boore J.L."/>
            <person name="Grigoriev I.V."/>
            <person name="Lindberg D.R."/>
            <person name="Seaver E.C."/>
            <person name="Weisblat D.A."/>
            <person name="Putnam N.H."/>
            <person name="Rokhsar D.S."/>
        </authorList>
    </citation>
    <scope>NUCLEOTIDE SEQUENCE [LARGE SCALE GENOMIC DNA]</scope>
</reference>
<dbReference type="GeneID" id="20250657"/>
<dbReference type="Proteomes" id="UP000030746">
    <property type="component" value="Unassembled WGS sequence"/>
</dbReference>
<keyword evidence="1" id="KW-0732">Signal</keyword>
<dbReference type="EMBL" id="KB200330">
    <property type="protein sequence ID" value="ESP01911.1"/>
    <property type="molecule type" value="Genomic_DNA"/>
</dbReference>
<accession>V4B3H8</accession>
<protein>
    <submittedName>
        <fullName evidence="2">Uncharacterized protein</fullName>
    </submittedName>
</protein>